<evidence type="ECO:0000313" key="3">
    <source>
        <dbReference type="EMBL" id="GAK47528.1"/>
    </source>
</evidence>
<name>A0A081BHL0_9LACO</name>
<dbReference type="FunFam" id="3.40.50.720:FF:000084">
    <property type="entry name" value="Short-chain dehydrogenase reductase"/>
    <property type="match status" value="1"/>
</dbReference>
<reference evidence="3" key="1">
    <citation type="journal article" date="2014" name="Genome Announc.">
        <title>Draft Genome Sequence of Lactobacillus oryzae Strain SG293T.</title>
        <authorList>
            <person name="Tanizawa Y."/>
            <person name="Fujisawa T."/>
            <person name="Mochizuki T."/>
            <person name="Kaminuma E."/>
            <person name="Nakamura Y."/>
            <person name="Tohno M."/>
        </authorList>
    </citation>
    <scope>NUCLEOTIDE SEQUENCE [LARGE SCALE GENOMIC DNA]</scope>
    <source>
        <strain evidence="3">SG293</strain>
    </source>
</reference>
<sequence>MGRLDGKVAIITGGVKGFGLASAKIFVREGAKVVVTDVDETGSSDVLNELGGVNAIFVSQDVSKEDSWEPVFKAAVEKFGHVDVLLNNAGILSFNDAEHVDIDEWHKILSVDLDGVMLGVKYAIKYMKDGGGSIINMSSIAGLIGISNLYAYNAAKGGVRILTKSAALYCAEQHYPIRVNSIHPAYAHTPMVDAYPEMRETLEKLHPVGRLGSAEEIANMALYLASDESSFSTGSEFVVDGGYTAQ</sequence>
<comment type="similarity">
    <text evidence="1">Belongs to the short-chain dehydrogenases/reductases (SDR) family.</text>
</comment>
<proteinExistence type="inferred from homology"/>
<dbReference type="Pfam" id="PF13561">
    <property type="entry name" value="adh_short_C2"/>
    <property type="match status" value="1"/>
</dbReference>
<dbReference type="GO" id="GO:0016491">
    <property type="term" value="F:oxidoreductase activity"/>
    <property type="evidence" value="ECO:0007669"/>
    <property type="project" value="UniProtKB-KW"/>
</dbReference>
<dbReference type="GO" id="GO:0008206">
    <property type="term" value="P:bile acid metabolic process"/>
    <property type="evidence" value="ECO:0007669"/>
    <property type="project" value="UniProtKB-ARBA"/>
</dbReference>
<evidence type="ECO:0000313" key="4">
    <source>
        <dbReference type="Proteomes" id="UP000028700"/>
    </source>
</evidence>
<dbReference type="RefSeq" id="WP_034526927.1">
    <property type="nucleotide sequence ID" value="NZ_BBAZ01000011.1"/>
</dbReference>
<dbReference type="InterPro" id="IPR002347">
    <property type="entry name" value="SDR_fam"/>
</dbReference>
<dbReference type="PRINTS" id="PR00080">
    <property type="entry name" value="SDRFAMILY"/>
</dbReference>
<dbReference type="AlphaFoldDB" id="A0A081BHL0"/>
<dbReference type="InterPro" id="IPR036291">
    <property type="entry name" value="NAD(P)-bd_dom_sf"/>
</dbReference>
<gene>
    <name evidence="3" type="ORF">LOSG293_080140</name>
</gene>
<keyword evidence="2" id="KW-0560">Oxidoreductase</keyword>
<dbReference type="InterPro" id="IPR020904">
    <property type="entry name" value="Sc_DH/Rdtase_CS"/>
</dbReference>
<dbReference type="Proteomes" id="UP000028700">
    <property type="component" value="Unassembled WGS sequence"/>
</dbReference>
<dbReference type="OrthoDB" id="9805904at2"/>
<dbReference type="STRING" id="1291743.LOSG293_080140"/>
<accession>A0A081BHL0</accession>
<keyword evidence="4" id="KW-1185">Reference proteome</keyword>
<organism evidence="3 4">
    <name type="scientific">Secundilactobacillus oryzae JCM 18671</name>
    <dbReference type="NCBI Taxonomy" id="1291743"/>
    <lineage>
        <taxon>Bacteria</taxon>
        <taxon>Bacillati</taxon>
        <taxon>Bacillota</taxon>
        <taxon>Bacilli</taxon>
        <taxon>Lactobacillales</taxon>
        <taxon>Lactobacillaceae</taxon>
        <taxon>Secundilactobacillus</taxon>
    </lineage>
</organism>
<dbReference type="PRINTS" id="PR00081">
    <property type="entry name" value="GDHRDH"/>
</dbReference>
<dbReference type="Gene3D" id="3.40.50.720">
    <property type="entry name" value="NAD(P)-binding Rossmann-like Domain"/>
    <property type="match status" value="1"/>
</dbReference>
<dbReference type="PANTHER" id="PTHR43180:SF33">
    <property type="entry name" value="15-HYDROXYPROSTAGLANDIN DEHYDROGENASE [NAD(+)]-LIKE"/>
    <property type="match status" value="1"/>
</dbReference>
<evidence type="ECO:0000256" key="2">
    <source>
        <dbReference type="ARBA" id="ARBA00023002"/>
    </source>
</evidence>
<dbReference type="PANTHER" id="PTHR43180">
    <property type="entry name" value="3-OXOACYL-(ACYL-CARRIER-PROTEIN) REDUCTASE (AFU_ORTHOLOGUE AFUA_6G11210)"/>
    <property type="match status" value="1"/>
</dbReference>
<dbReference type="SUPFAM" id="SSF51735">
    <property type="entry name" value="NAD(P)-binding Rossmann-fold domains"/>
    <property type="match status" value="1"/>
</dbReference>
<comment type="caution">
    <text evidence="3">The sequence shown here is derived from an EMBL/GenBank/DDBJ whole genome shotgun (WGS) entry which is preliminary data.</text>
</comment>
<dbReference type="PROSITE" id="PS00061">
    <property type="entry name" value="ADH_SHORT"/>
    <property type="match status" value="1"/>
</dbReference>
<dbReference type="EMBL" id="BBJM01000008">
    <property type="protein sequence ID" value="GAK47528.1"/>
    <property type="molecule type" value="Genomic_DNA"/>
</dbReference>
<protein>
    <submittedName>
        <fullName evidence="3">3-oxoacyl-[acyl-carrier-protein] synthase</fullName>
    </submittedName>
</protein>
<dbReference type="eggNOG" id="COG1028">
    <property type="taxonomic scope" value="Bacteria"/>
</dbReference>
<dbReference type="NCBIfam" id="NF005559">
    <property type="entry name" value="PRK07231.1"/>
    <property type="match status" value="1"/>
</dbReference>
<evidence type="ECO:0000256" key="1">
    <source>
        <dbReference type="ARBA" id="ARBA00006484"/>
    </source>
</evidence>